<evidence type="ECO:0000313" key="7">
    <source>
        <dbReference type="EMBL" id="CAH1398673.1"/>
    </source>
</evidence>
<keyword evidence="4" id="KW-0325">Glycoprotein</keyword>
<gene>
    <name evidence="7" type="ORF">NEZAVI_LOCUS8278</name>
</gene>
<sequence>MYTTQISVVLLLAITAFADDAPVVETTAGSVRGFTSTSRSGRQYWSYRGIPFAKPPLGKLRFRPPEEPEPWTGIRNATEHGPFCIQYNMFHLNPKVIGSEDCLYLSVFTHDTNGSNPVMVHIHGGGFIAGDKSKTSPIYLMDQDIVIVGINYRLGIMGFLSFENNEQPGNQGMKDQVMALQWVQKNIANFGGDPKRVTLVGESAGGASVVHHIISPLSRGLFHGAIAESGTSYNTWTVLPPGLARNRAKNLTSLASCPVKTTKEIIACLQEKNANELVGLMENFREWQIDPLMLLFQPVLEPKGSGAFLTGPISSWKHNPVPLLTGMTSGEGLLRTRYFLEFDMDFKWYNDNFEKVAPISFQYVASASNPEEVTKKIKQYYFGNKQITAEDWLNITTAYSDSWFTAGIMDAANKHSGDVYFYYFDYIGEYSYTPKNKSLAIGTGHSEEVLYIWYKDFAPNLKGKDLELSKKLVKIWTNFVKYGKPVLPDSNWPTWTKKKHYYLNIGQNGFKINEGLCESRYNFWSSLNYNDKYQWID</sequence>
<dbReference type="AlphaFoldDB" id="A0A9P0HB12"/>
<keyword evidence="8" id="KW-1185">Reference proteome</keyword>
<dbReference type="InterPro" id="IPR050309">
    <property type="entry name" value="Type-B_Carboxylest/Lipase"/>
</dbReference>
<evidence type="ECO:0000256" key="1">
    <source>
        <dbReference type="ARBA" id="ARBA00005964"/>
    </source>
</evidence>
<dbReference type="Gene3D" id="3.40.50.1820">
    <property type="entry name" value="alpha/beta hydrolase"/>
    <property type="match status" value="1"/>
</dbReference>
<feature type="domain" description="Carboxylesterase type B" evidence="6">
    <location>
        <begin position="21"/>
        <end position="524"/>
    </location>
</feature>
<keyword evidence="3 5" id="KW-0378">Hydrolase</keyword>
<feature type="chain" id="PRO_5040540558" description="Carboxylic ester hydrolase" evidence="5">
    <location>
        <begin position="19"/>
        <end position="537"/>
    </location>
</feature>
<dbReference type="GO" id="GO:0052689">
    <property type="term" value="F:carboxylic ester hydrolase activity"/>
    <property type="evidence" value="ECO:0007669"/>
    <property type="project" value="UniProtKB-KW"/>
</dbReference>
<evidence type="ECO:0000259" key="6">
    <source>
        <dbReference type="Pfam" id="PF00135"/>
    </source>
</evidence>
<evidence type="ECO:0000256" key="5">
    <source>
        <dbReference type="RuleBase" id="RU361235"/>
    </source>
</evidence>
<evidence type="ECO:0000313" key="8">
    <source>
        <dbReference type="Proteomes" id="UP001152798"/>
    </source>
</evidence>
<proteinExistence type="inferred from homology"/>
<dbReference type="EMBL" id="OV725080">
    <property type="protein sequence ID" value="CAH1398673.1"/>
    <property type="molecule type" value="Genomic_DNA"/>
</dbReference>
<evidence type="ECO:0000256" key="2">
    <source>
        <dbReference type="ARBA" id="ARBA00022487"/>
    </source>
</evidence>
<dbReference type="InterPro" id="IPR019826">
    <property type="entry name" value="Carboxylesterase_B_AS"/>
</dbReference>
<dbReference type="InterPro" id="IPR029058">
    <property type="entry name" value="AB_hydrolase_fold"/>
</dbReference>
<keyword evidence="5" id="KW-0732">Signal</keyword>
<dbReference type="Proteomes" id="UP001152798">
    <property type="component" value="Chromosome 4"/>
</dbReference>
<accession>A0A9P0HB12</accession>
<keyword evidence="2" id="KW-0719">Serine esterase</keyword>
<dbReference type="InterPro" id="IPR002018">
    <property type="entry name" value="CarbesteraseB"/>
</dbReference>
<comment type="similarity">
    <text evidence="1 5">Belongs to the type-B carboxylesterase/lipase family.</text>
</comment>
<dbReference type="PROSITE" id="PS00122">
    <property type="entry name" value="CARBOXYLESTERASE_B_1"/>
    <property type="match status" value="1"/>
</dbReference>
<dbReference type="Pfam" id="PF00135">
    <property type="entry name" value="COesterase"/>
    <property type="match status" value="1"/>
</dbReference>
<dbReference type="EC" id="3.1.1.-" evidence="5"/>
<evidence type="ECO:0000256" key="3">
    <source>
        <dbReference type="ARBA" id="ARBA00022801"/>
    </source>
</evidence>
<evidence type="ECO:0000256" key="4">
    <source>
        <dbReference type="ARBA" id="ARBA00023180"/>
    </source>
</evidence>
<protein>
    <recommendedName>
        <fullName evidence="5">Carboxylic ester hydrolase</fullName>
        <ecNumber evidence="5">3.1.1.-</ecNumber>
    </recommendedName>
</protein>
<dbReference type="OrthoDB" id="8174896at2759"/>
<reference evidence="7" key="1">
    <citation type="submission" date="2022-01" db="EMBL/GenBank/DDBJ databases">
        <authorList>
            <person name="King R."/>
        </authorList>
    </citation>
    <scope>NUCLEOTIDE SEQUENCE</scope>
</reference>
<name>A0A9P0HB12_NEZVI</name>
<feature type="signal peptide" evidence="5">
    <location>
        <begin position="1"/>
        <end position="18"/>
    </location>
</feature>
<dbReference type="PANTHER" id="PTHR11559">
    <property type="entry name" value="CARBOXYLESTERASE"/>
    <property type="match status" value="1"/>
</dbReference>
<organism evidence="7 8">
    <name type="scientific">Nezara viridula</name>
    <name type="common">Southern green stink bug</name>
    <name type="synonym">Cimex viridulus</name>
    <dbReference type="NCBI Taxonomy" id="85310"/>
    <lineage>
        <taxon>Eukaryota</taxon>
        <taxon>Metazoa</taxon>
        <taxon>Ecdysozoa</taxon>
        <taxon>Arthropoda</taxon>
        <taxon>Hexapoda</taxon>
        <taxon>Insecta</taxon>
        <taxon>Pterygota</taxon>
        <taxon>Neoptera</taxon>
        <taxon>Paraneoptera</taxon>
        <taxon>Hemiptera</taxon>
        <taxon>Heteroptera</taxon>
        <taxon>Panheteroptera</taxon>
        <taxon>Pentatomomorpha</taxon>
        <taxon>Pentatomoidea</taxon>
        <taxon>Pentatomidae</taxon>
        <taxon>Pentatominae</taxon>
        <taxon>Nezara</taxon>
    </lineage>
</organism>
<dbReference type="SUPFAM" id="SSF53474">
    <property type="entry name" value="alpha/beta-Hydrolases"/>
    <property type="match status" value="1"/>
</dbReference>